<dbReference type="InterPro" id="IPR029026">
    <property type="entry name" value="tRNA_m1G_MTases_N"/>
</dbReference>
<evidence type="ECO:0000259" key="3">
    <source>
        <dbReference type="SMART" id="SM00967"/>
    </source>
</evidence>
<dbReference type="Pfam" id="PF08032">
    <property type="entry name" value="SpoU_sub_bind"/>
    <property type="match status" value="1"/>
</dbReference>
<dbReference type="Proteomes" id="UP000011705">
    <property type="component" value="Chromosome"/>
</dbReference>
<dbReference type="GO" id="GO:0008173">
    <property type="term" value="F:RNA methyltransferase activity"/>
    <property type="evidence" value="ECO:0007669"/>
    <property type="project" value="InterPro"/>
</dbReference>
<dbReference type="InterPro" id="IPR029028">
    <property type="entry name" value="Alpha/beta_knot_MTases"/>
</dbReference>
<proteinExistence type="predicted"/>
<dbReference type="Pfam" id="PF00588">
    <property type="entry name" value="SpoU_methylase"/>
    <property type="match status" value="1"/>
</dbReference>
<feature type="domain" description="RNA 2-O ribose methyltransferase substrate binding" evidence="3">
    <location>
        <begin position="18"/>
        <end position="93"/>
    </location>
</feature>
<sequence length="263" mass="29500">MFFVYDKPMGKKFEKELPVCGFESCLALAKHHPEKISRLFFSEKRAKQFGEVCKYLASNKRLYRIVSDDELEKLSESVHHQGVTAMIFEPEIPVLEHEEINLWAQNKEHVLMLDEIGNANNLGAIIRSAAFFGIENIVLTKEDKQASITTSAYRVAQGGMEFVKIFKVSSTAWFLRQCRGRLTCIGTDLRAHHEIADLGRLVEKDEACVIVLGNEERGISEEAKKLCAHLVKIKGSGNVESLNVAQAATLFCHALSSIGLRSF</sequence>
<dbReference type="PATRIC" id="fig|999432.5.peg.1425"/>
<dbReference type="CDD" id="cd18095">
    <property type="entry name" value="SpoU-like_rRNA-MTase"/>
    <property type="match status" value="1"/>
</dbReference>
<evidence type="ECO:0000256" key="2">
    <source>
        <dbReference type="ARBA" id="ARBA00022679"/>
    </source>
</evidence>
<dbReference type="PANTHER" id="PTHR46429:SF2">
    <property type="entry name" value="TRNA_RRNA METHYLTRANSFERASE"/>
    <property type="match status" value="1"/>
</dbReference>
<dbReference type="SUPFAM" id="SSF75217">
    <property type="entry name" value="alpha/beta knot"/>
    <property type="match status" value="1"/>
</dbReference>
<name>A0A0E2E6E7_TREDN</name>
<evidence type="ECO:0000256" key="1">
    <source>
        <dbReference type="ARBA" id="ARBA00022603"/>
    </source>
</evidence>
<dbReference type="GO" id="GO:0005829">
    <property type="term" value="C:cytosol"/>
    <property type="evidence" value="ECO:0007669"/>
    <property type="project" value="TreeGrafter"/>
</dbReference>
<comment type="caution">
    <text evidence="4">The sequence shown here is derived from an EMBL/GenBank/DDBJ whole genome shotgun (WGS) entry which is preliminary data.</text>
</comment>
<dbReference type="InterPro" id="IPR001537">
    <property type="entry name" value="SpoU_MeTrfase"/>
</dbReference>
<dbReference type="Gene3D" id="3.30.1330.30">
    <property type="match status" value="1"/>
</dbReference>
<dbReference type="EMBL" id="AGDV01000011">
    <property type="protein sequence ID" value="EMB33557.1"/>
    <property type="molecule type" value="Genomic_DNA"/>
</dbReference>
<dbReference type="InterPro" id="IPR029064">
    <property type="entry name" value="Ribosomal_eL30-like_sf"/>
</dbReference>
<evidence type="ECO:0000313" key="4">
    <source>
        <dbReference type="EMBL" id="EMB33557.1"/>
    </source>
</evidence>
<dbReference type="SMART" id="SM00967">
    <property type="entry name" value="SpoU_sub_bind"/>
    <property type="match status" value="1"/>
</dbReference>
<dbReference type="HOGENOM" id="CLU_021322_2_0_12"/>
<organism evidence="4">
    <name type="scientific">Treponema denticola H-22</name>
    <dbReference type="NCBI Taxonomy" id="999432"/>
    <lineage>
        <taxon>Bacteria</taxon>
        <taxon>Pseudomonadati</taxon>
        <taxon>Spirochaetota</taxon>
        <taxon>Spirochaetia</taxon>
        <taxon>Spirochaetales</taxon>
        <taxon>Treponemataceae</taxon>
        <taxon>Treponema</taxon>
    </lineage>
</organism>
<dbReference type="InterPro" id="IPR013123">
    <property type="entry name" value="SpoU_subst-bd"/>
</dbReference>
<protein>
    <recommendedName>
        <fullName evidence="3">RNA 2-O ribose methyltransferase substrate binding domain-containing protein</fullName>
    </recommendedName>
</protein>
<dbReference type="PANTHER" id="PTHR46429">
    <property type="entry name" value="23S RRNA (GUANOSINE-2'-O-)-METHYLTRANSFERASE RLMB"/>
    <property type="match status" value="1"/>
</dbReference>
<dbReference type="AlphaFoldDB" id="A0A0E2E6E7"/>
<keyword evidence="1" id="KW-0489">Methyltransferase</keyword>
<dbReference type="SUPFAM" id="SSF55315">
    <property type="entry name" value="L30e-like"/>
    <property type="match status" value="1"/>
</dbReference>
<reference evidence="4" key="1">
    <citation type="submission" date="2012-01" db="EMBL/GenBank/DDBJ databases">
        <title>The Genome Sequence of Treponema denticola H-22.</title>
        <authorList>
            <consortium name="The Broad Institute Genome Sequencing Platform"/>
            <person name="Earl A."/>
            <person name="Ward D."/>
            <person name="Feldgarden M."/>
            <person name="Gevers D."/>
            <person name="Blanton J.M."/>
            <person name="Fenno C.J."/>
            <person name="Baranova O.V."/>
            <person name="Mathney J."/>
            <person name="Dewhirst F.E."/>
            <person name="Izard J."/>
            <person name="Young S.K."/>
            <person name="Zeng Q."/>
            <person name="Gargeya S."/>
            <person name="Fitzgerald M."/>
            <person name="Haas B."/>
            <person name="Abouelleil A."/>
            <person name="Alvarado L."/>
            <person name="Arachchi H.M."/>
            <person name="Berlin A."/>
            <person name="Chapman S.B."/>
            <person name="Gearin G."/>
            <person name="Goldberg J."/>
            <person name="Griggs A."/>
            <person name="Gujja S."/>
            <person name="Hansen M."/>
            <person name="Heiman D."/>
            <person name="Howarth C."/>
            <person name="Larimer J."/>
            <person name="Lui A."/>
            <person name="MacDonald P.J.P."/>
            <person name="McCowen C."/>
            <person name="Montmayeur A."/>
            <person name="Murphy C."/>
            <person name="Neiman D."/>
            <person name="Pearson M."/>
            <person name="Priest M."/>
            <person name="Roberts A."/>
            <person name="Saif S."/>
            <person name="Shea T."/>
            <person name="Sisk P."/>
            <person name="Stolte C."/>
            <person name="Sykes S."/>
            <person name="Wortman J."/>
            <person name="Nusbaum C."/>
            <person name="Birren B."/>
        </authorList>
    </citation>
    <scope>NUCLEOTIDE SEQUENCE [LARGE SCALE GENOMIC DNA]</scope>
    <source>
        <strain evidence="4">H-22</strain>
    </source>
</reference>
<dbReference type="InterPro" id="IPR004441">
    <property type="entry name" value="rRNA_MeTrfase_TrmH"/>
</dbReference>
<dbReference type="GO" id="GO:0032259">
    <property type="term" value="P:methylation"/>
    <property type="evidence" value="ECO:0007669"/>
    <property type="project" value="UniProtKB-KW"/>
</dbReference>
<dbReference type="GO" id="GO:0003723">
    <property type="term" value="F:RNA binding"/>
    <property type="evidence" value="ECO:0007669"/>
    <property type="project" value="InterPro"/>
</dbReference>
<gene>
    <name evidence="4" type="ORF">HMPREF9726_01371</name>
</gene>
<keyword evidence="2" id="KW-0808">Transferase</keyword>
<accession>A0A0E2E6E7</accession>
<dbReference type="GO" id="GO:0006396">
    <property type="term" value="P:RNA processing"/>
    <property type="evidence" value="ECO:0007669"/>
    <property type="project" value="InterPro"/>
</dbReference>
<dbReference type="Gene3D" id="3.40.1280.10">
    <property type="match status" value="1"/>
</dbReference>